<evidence type="ECO:0000256" key="1">
    <source>
        <dbReference type="SAM" id="MobiDB-lite"/>
    </source>
</evidence>
<sequence length="212" mass="24554">MEGMGIWIFLLLFYLLQALVKRKQKQQRLQETEETSPEPEPETDPTPHPSSELQRGRTPQKPQRPVSLEDLFNPEKLRDILGVPQPEPAEKPKSKPVPQPVTMRKAKPATHKRWEKPQQSKPSLQHEEPRETGSRVASADITDVDESATDFRKHRMAKSDITSDRFNVRKAAPGKKEKAYALDFFDEPEDIRHAVILKEILDRPRAFRRNIR</sequence>
<proteinExistence type="predicted"/>
<comment type="caution">
    <text evidence="2">The sequence shown here is derived from an EMBL/GenBank/DDBJ whole genome shotgun (WGS) entry which is preliminary data.</text>
</comment>
<dbReference type="EMBL" id="BARW01020092">
    <property type="protein sequence ID" value="GAJ01990.1"/>
    <property type="molecule type" value="Genomic_DNA"/>
</dbReference>
<dbReference type="AlphaFoldDB" id="X1V998"/>
<accession>X1V998</accession>
<feature type="compositionally biased region" description="Basic and acidic residues" evidence="1">
    <location>
        <begin position="124"/>
        <end position="133"/>
    </location>
</feature>
<name>X1V998_9ZZZZ</name>
<feature type="region of interest" description="Disordered" evidence="1">
    <location>
        <begin position="23"/>
        <end position="150"/>
    </location>
</feature>
<feature type="compositionally biased region" description="Basic residues" evidence="1">
    <location>
        <begin position="104"/>
        <end position="114"/>
    </location>
</feature>
<evidence type="ECO:0000313" key="2">
    <source>
        <dbReference type="EMBL" id="GAJ01990.1"/>
    </source>
</evidence>
<organism evidence="2">
    <name type="scientific">marine sediment metagenome</name>
    <dbReference type="NCBI Taxonomy" id="412755"/>
    <lineage>
        <taxon>unclassified sequences</taxon>
        <taxon>metagenomes</taxon>
        <taxon>ecological metagenomes</taxon>
    </lineage>
</organism>
<protein>
    <submittedName>
        <fullName evidence="2">Uncharacterized protein</fullName>
    </submittedName>
</protein>
<reference evidence="2" key="1">
    <citation type="journal article" date="2014" name="Front. Microbiol.">
        <title>High frequency of phylogenetically diverse reductive dehalogenase-homologous genes in deep subseafloor sedimentary metagenomes.</title>
        <authorList>
            <person name="Kawai M."/>
            <person name="Futagami T."/>
            <person name="Toyoda A."/>
            <person name="Takaki Y."/>
            <person name="Nishi S."/>
            <person name="Hori S."/>
            <person name="Arai W."/>
            <person name="Tsubouchi T."/>
            <person name="Morono Y."/>
            <person name="Uchiyama I."/>
            <person name="Ito T."/>
            <person name="Fujiyama A."/>
            <person name="Inagaki F."/>
            <person name="Takami H."/>
        </authorList>
    </citation>
    <scope>NUCLEOTIDE SEQUENCE</scope>
    <source>
        <strain evidence="2">Expedition CK06-06</strain>
    </source>
</reference>
<gene>
    <name evidence="2" type="ORF">S12H4_34012</name>
</gene>
<feature type="compositionally biased region" description="Acidic residues" evidence="1">
    <location>
        <begin position="32"/>
        <end position="43"/>
    </location>
</feature>